<sequence length="406" mass="47407">MNYNKQKELINSLKDISIYGIYEETAHKRQSCRTFGFGETAINFLGDNNIKKFENIRRELLNFKYLHRDITIESFEKRLMSLLSELWVEGRFCSDHDVDELYSYFLDLKRQDYEILVPLYGVECDHDVYELGQFKVYKKSYIENEKAKNDDPRRSQFHLNSIDSDYMVGLQVKARSQEKAVETAFEYFGVFENVLKYCVGDIKQQRCPGIFSYRGSKNINSLSITSDGLGFSGRTLDISLPVNLNDKLCKNIEFGTYYLWDLITDHNKGELKQRILRAVEWTGKANYEKNNLEAIVKYVFAIEGLLQLNSKDFITSSIVSQISEWLAFIMSEELEARKDIVKYFKDIYRKRSAVAHGGSVEVTKGDLHIANYLIKITIHILLTDKDFVDMNTVEDLRKYIDDVKFK</sequence>
<evidence type="ECO:0000313" key="1">
    <source>
        <dbReference type="EMBL" id="CCH01627.1"/>
    </source>
</evidence>
<dbReference type="PATRIC" id="fig|1166018.3.peg.5401"/>
<organism evidence="1 2">
    <name type="scientific">Fibrella aestuarina BUZ 2</name>
    <dbReference type="NCBI Taxonomy" id="1166018"/>
    <lineage>
        <taxon>Bacteria</taxon>
        <taxon>Pseudomonadati</taxon>
        <taxon>Bacteroidota</taxon>
        <taxon>Cytophagia</taxon>
        <taxon>Cytophagales</taxon>
        <taxon>Spirosomataceae</taxon>
        <taxon>Fibrella</taxon>
    </lineage>
</organism>
<proteinExistence type="predicted"/>
<dbReference type="Proteomes" id="UP000011058">
    <property type="component" value="Chromosome"/>
</dbReference>
<name>I0KBX4_9BACT</name>
<evidence type="ECO:0000313" key="2">
    <source>
        <dbReference type="Proteomes" id="UP000011058"/>
    </source>
</evidence>
<dbReference type="EMBL" id="HE796683">
    <property type="protein sequence ID" value="CCH01627.1"/>
    <property type="molecule type" value="Genomic_DNA"/>
</dbReference>
<gene>
    <name evidence="1" type="ORF">FAES_3620</name>
</gene>
<dbReference type="OrthoDB" id="1432623at2"/>
<dbReference type="KEGG" id="fae:FAES_3620"/>
<dbReference type="RefSeq" id="WP_015332726.1">
    <property type="nucleotide sequence ID" value="NC_020054.1"/>
</dbReference>
<protein>
    <submittedName>
        <fullName evidence="1">Uncharacterized protein</fullName>
    </submittedName>
</protein>
<dbReference type="AlphaFoldDB" id="I0KBX4"/>
<keyword evidence="2" id="KW-1185">Reference proteome</keyword>
<dbReference type="eggNOG" id="ENOG5033U6N">
    <property type="taxonomic scope" value="Bacteria"/>
</dbReference>
<reference evidence="1 2" key="1">
    <citation type="journal article" date="2012" name="J. Bacteriol.">
        <title>Genome Sequence of Fibrella aestuarina BUZ 2T, a Filamentous Marine Bacterium.</title>
        <authorList>
            <person name="Filippini M."/>
            <person name="Qi W."/>
            <person name="Blom J."/>
            <person name="Goesmann A."/>
            <person name="Smits T.H."/>
            <person name="Bagheri H.C."/>
        </authorList>
    </citation>
    <scope>NUCLEOTIDE SEQUENCE [LARGE SCALE GENOMIC DNA]</scope>
    <source>
        <strain evidence="2">BUZ 2T</strain>
    </source>
</reference>
<accession>I0KBX4</accession>
<dbReference type="HOGENOM" id="CLU_677478_0_0_10"/>